<reference evidence="3" key="1">
    <citation type="submission" date="2023-03" db="UniProtKB">
        <authorList>
            <consortium name="WormBaseParasite"/>
        </authorList>
    </citation>
    <scope>IDENTIFICATION</scope>
</reference>
<organism evidence="2 3">
    <name type="scientific">Ascaris lumbricoides</name>
    <name type="common">Giant roundworm</name>
    <dbReference type="NCBI Taxonomy" id="6252"/>
    <lineage>
        <taxon>Eukaryota</taxon>
        <taxon>Metazoa</taxon>
        <taxon>Ecdysozoa</taxon>
        <taxon>Nematoda</taxon>
        <taxon>Chromadorea</taxon>
        <taxon>Rhabditida</taxon>
        <taxon>Spirurina</taxon>
        <taxon>Ascaridomorpha</taxon>
        <taxon>Ascaridoidea</taxon>
        <taxon>Ascarididae</taxon>
        <taxon>Ascaris</taxon>
    </lineage>
</organism>
<dbReference type="AlphaFoldDB" id="A0A9J2P3D2"/>
<protein>
    <submittedName>
        <fullName evidence="3">Uncharacterized protein</fullName>
    </submittedName>
</protein>
<keyword evidence="2" id="KW-1185">Reference proteome</keyword>
<name>A0A9J2P3D2_ASCLU</name>
<feature type="region of interest" description="Disordered" evidence="1">
    <location>
        <begin position="70"/>
        <end position="134"/>
    </location>
</feature>
<evidence type="ECO:0000256" key="1">
    <source>
        <dbReference type="SAM" id="MobiDB-lite"/>
    </source>
</evidence>
<sequence>MALPSDITLRQSTALSSHGGLRGLMDAVFEKRSLRSRQIRSREQLKKYAPGNCHAEGGRIQIKALSKDLEDPTIVPPSESRQQNEDSNASSSHSSRNVQLNVEKSRAKAKKAHSRGISLPHKTVSKSRRRSSSVTAVFDGPYEQVVANEKQPSEKESLCTGAYLHRRFSLRTTSSEREEKLASLTVGVSHRRRGGDACGSITAHSDSVDTGVPRETDPYFVVPLPANNDFKPGKQQRFQENVPRADTSVACPQKADISTKQGDENGDIPRTVRSPRDVHLVGCRNTSEYHSSSQHATRSSIRCSRQTQRYNAQKEAIGVNAPGFERGTVQLRDSRRRTAEIMRQRRSQPDMSVHSNEQLLQQSYCHTATKVKFLNDDKPIVMNKWIRAARTSSAYTNIAFEKSSILAKHDTEQDKLYSLEQNKSHSVIVSERNLTTRETAARQEPHRGSGQAQQEGVVMVGRSICGSKEKRQLKSSTGNTAVKRSCAVRENIQNLQFPVEGVSLNSLPVSRVFRTLDAMKEKYLLESILYADSEPDSLSDKENIIPRKTSSARAPQAADDCRSSENGCVYHQEILQLNHRSPSNCLQEIGNLQLIDYSSDVEEGHYFNTRLKSASLCSVNGIAEENGAEGEMKDCSKTCKMDDVGDVDIVSKPSSCTTSTERTSHYSDSKKHSNSWFIPLNSEDRVSEMVCANNPHSSSNIVVANGGKKDDIDSDLCVDESGDHPDAMASFSDKANRYRKRIVSTVRGFGMCRNQLDALKADRFENSKEAMVHIWMVLNIAQSHQSALLSFPEKSYFGTWFEKPLEAVKGVQIRAVKVFASFTRKNNR</sequence>
<feature type="region of interest" description="Disordered" evidence="1">
    <location>
        <begin position="241"/>
        <end position="272"/>
    </location>
</feature>
<feature type="region of interest" description="Disordered" evidence="1">
    <location>
        <begin position="191"/>
        <end position="214"/>
    </location>
</feature>
<proteinExistence type="predicted"/>
<evidence type="ECO:0000313" key="2">
    <source>
        <dbReference type="Proteomes" id="UP000036681"/>
    </source>
</evidence>
<accession>A0A9J2P3D2</accession>
<evidence type="ECO:0000313" key="3">
    <source>
        <dbReference type="WBParaSite" id="ALUE_0000406401-mRNA-1"/>
    </source>
</evidence>
<dbReference type="Proteomes" id="UP000036681">
    <property type="component" value="Unplaced"/>
</dbReference>
<dbReference type="WBParaSite" id="ALUE_0000406401-mRNA-1">
    <property type="protein sequence ID" value="ALUE_0000406401-mRNA-1"/>
    <property type="gene ID" value="ALUE_0000406401"/>
</dbReference>